<dbReference type="KEGG" id="mff:MFFC18_10360"/>
<proteinExistence type="predicted"/>
<name>A0A5B9PDS0_9BACT</name>
<dbReference type="PANTHER" id="PTHR34406">
    <property type="entry name" value="PROTEIN YCEI"/>
    <property type="match status" value="1"/>
</dbReference>
<dbReference type="EMBL" id="CP042912">
    <property type="protein sequence ID" value="QEG21181.1"/>
    <property type="molecule type" value="Genomic_DNA"/>
</dbReference>
<protein>
    <recommendedName>
        <fullName evidence="2">Lipid/polyisoprenoid-binding YceI-like domain-containing protein</fullName>
    </recommendedName>
</protein>
<evidence type="ECO:0000313" key="4">
    <source>
        <dbReference type="Proteomes" id="UP000322214"/>
    </source>
</evidence>
<organism evidence="3 4">
    <name type="scientific">Mariniblastus fucicola</name>
    <dbReference type="NCBI Taxonomy" id="980251"/>
    <lineage>
        <taxon>Bacteria</taxon>
        <taxon>Pseudomonadati</taxon>
        <taxon>Planctomycetota</taxon>
        <taxon>Planctomycetia</taxon>
        <taxon>Pirellulales</taxon>
        <taxon>Pirellulaceae</taxon>
        <taxon>Mariniblastus</taxon>
    </lineage>
</organism>
<dbReference type="InterPro" id="IPR007372">
    <property type="entry name" value="Lipid/polyisoprenoid-bd_YceI"/>
</dbReference>
<feature type="compositionally biased region" description="Basic and acidic residues" evidence="1">
    <location>
        <begin position="244"/>
        <end position="267"/>
    </location>
</feature>
<dbReference type="OrthoDB" id="9811006at2"/>
<evidence type="ECO:0000256" key="1">
    <source>
        <dbReference type="SAM" id="MobiDB-lite"/>
    </source>
</evidence>
<dbReference type="Gene3D" id="2.40.128.110">
    <property type="entry name" value="Lipid/polyisoprenoid-binding, YceI-like"/>
    <property type="match status" value="1"/>
</dbReference>
<sequence length="286" mass="31524">MTFPSLTPRDSMRVSALFAMIVLALIAMHSPTSTVFASPIPVAIQDDVMDGASTWKIDNEHTSIVCSVSHFGLSFIYGRFNQCAGSVEMDFQNPDSTKFRFEIDPDSIDSNNASRDVQLRGPTCLDAAQYETITFESIAVKSVDKPAAAGKTKRTFEVEGNLTLHGETRKITMPIELLAMGNGPEGKMRCGFMSRFVVRRSDFGIDALPKSVGDSVAVTFCFQAVHQQPEPEEKVEAVEFDGDDVSKSRFGEDADRRRLNELFREPDDTTVQPDESGSDEITGEDK</sequence>
<dbReference type="SUPFAM" id="SSF101874">
    <property type="entry name" value="YceI-like"/>
    <property type="match status" value="1"/>
</dbReference>
<evidence type="ECO:0000313" key="3">
    <source>
        <dbReference type="EMBL" id="QEG21181.1"/>
    </source>
</evidence>
<dbReference type="SMART" id="SM00867">
    <property type="entry name" value="YceI"/>
    <property type="match status" value="1"/>
</dbReference>
<accession>A0A5B9PDS0</accession>
<feature type="region of interest" description="Disordered" evidence="1">
    <location>
        <begin position="231"/>
        <end position="286"/>
    </location>
</feature>
<dbReference type="Pfam" id="PF04264">
    <property type="entry name" value="YceI"/>
    <property type="match status" value="1"/>
</dbReference>
<dbReference type="AlphaFoldDB" id="A0A5B9PDS0"/>
<dbReference type="PANTHER" id="PTHR34406:SF1">
    <property type="entry name" value="PROTEIN YCEI"/>
    <property type="match status" value="1"/>
</dbReference>
<keyword evidence="4" id="KW-1185">Reference proteome</keyword>
<evidence type="ECO:0000259" key="2">
    <source>
        <dbReference type="SMART" id="SM00867"/>
    </source>
</evidence>
<dbReference type="Proteomes" id="UP000322214">
    <property type="component" value="Chromosome"/>
</dbReference>
<dbReference type="STRING" id="980251.GCA_001642875_01904"/>
<dbReference type="InterPro" id="IPR036761">
    <property type="entry name" value="TTHA0802/YceI-like_sf"/>
</dbReference>
<reference evidence="3 4" key="1">
    <citation type="submission" date="2019-08" db="EMBL/GenBank/DDBJ databases">
        <title>Deep-cultivation of Planctomycetes and their phenomic and genomic characterization uncovers novel biology.</title>
        <authorList>
            <person name="Wiegand S."/>
            <person name="Jogler M."/>
            <person name="Boedeker C."/>
            <person name="Pinto D."/>
            <person name="Vollmers J."/>
            <person name="Rivas-Marin E."/>
            <person name="Kohn T."/>
            <person name="Peeters S.H."/>
            <person name="Heuer A."/>
            <person name="Rast P."/>
            <person name="Oberbeckmann S."/>
            <person name="Bunk B."/>
            <person name="Jeske O."/>
            <person name="Meyerdierks A."/>
            <person name="Storesund J.E."/>
            <person name="Kallscheuer N."/>
            <person name="Luecker S."/>
            <person name="Lage O.M."/>
            <person name="Pohl T."/>
            <person name="Merkel B.J."/>
            <person name="Hornburger P."/>
            <person name="Mueller R.-W."/>
            <person name="Bruemmer F."/>
            <person name="Labrenz M."/>
            <person name="Spormann A.M."/>
            <person name="Op den Camp H."/>
            <person name="Overmann J."/>
            <person name="Amann R."/>
            <person name="Jetten M.S.M."/>
            <person name="Mascher T."/>
            <person name="Medema M.H."/>
            <person name="Devos D.P."/>
            <person name="Kaster A.-K."/>
            <person name="Ovreas L."/>
            <person name="Rohde M."/>
            <person name="Galperin M.Y."/>
            <person name="Jogler C."/>
        </authorList>
    </citation>
    <scope>NUCLEOTIDE SEQUENCE [LARGE SCALE GENOMIC DNA]</scope>
    <source>
        <strain evidence="3 4">FC18</strain>
    </source>
</reference>
<feature type="compositionally biased region" description="Acidic residues" evidence="1">
    <location>
        <begin position="276"/>
        <end position="286"/>
    </location>
</feature>
<gene>
    <name evidence="3" type="ORF">MFFC18_10360</name>
</gene>
<feature type="domain" description="Lipid/polyisoprenoid-binding YceI-like" evidence="2">
    <location>
        <begin position="54"/>
        <end position="225"/>
    </location>
</feature>